<reference evidence="6 7" key="1">
    <citation type="submission" date="2024-08" db="EMBL/GenBank/DDBJ databases">
        <title>Genome mining of Saccharopolyspora cebuensis PGLac3 from Nigerian medicinal plant.</title>
        <authorList>
            <person name="Ezeobiora C.E."/>
            <person name="Igbokwe N.H."/>
            <person name="Amin D.H."/>
            <person name="Mendie U.E."/>
        </authorList>
    </citation>
    <scope>NUCLEOTIDE SEQUENCE [LARGE SCALE GENOMIC DNA]</scope>
    <source>
        <strain evidence="6 7">PGLac3</strain>
    </source>
</reference>
<proteinExistence type="inferred from homology"/>
<dbReference type="InterPro" id="IPR013563">
    <property type="entry name" value="Oligopep_ABC_C"/>
</dbReference>
<dbReference type="EMBL" id="JBGEHV010000001">
    <property type="protein sequence ID" value="MEY8037827.1"/>
    <property type="molecule type" value="Genomic_DNA"/>
</dbReference>
<organism evidence="6 7">
    <name type="scientific">Saccharopolyspora cebuensis</name>
    <dbReference type="NCBI Taxonomy" id="418759"/>
    <lineage>
        <taxon>Bacteria</taxon>
        <taxon>Bacillati</taxon>
        <taxon>Actinomycetota</taxon>
        <taxon>Actinomycetes</taxon>
        <taxon>Pseudonocardiales</taxon>
        <taxon>Pseudonocardiaceae</taxon>
        <taxon>Saccharopolyspora</taxon>
    </lineage>
</organism>
<dbReference type="InterPro" id="IPR003439">
    <property type="entry name" value="ABC_transporter-like_ATP-bd"/>
</dbReference>
<name>A0ABV4CCL9_9PSEU</name>
<dbReference type="Proteomes" id="UP001564626">
    <property type="component" value="Unassembled WGS sequence"/>
</dbReference>
<gene>
    <name evidence="6" type="ORF">AB8O55_00300</name>
</gene>
<keyword evidence="4 6" id="KW-0067">ATP-binding</keyword>
<evidence type="ECO:0000256" key="3">
    <source>
        <dbReference type="ARBA" id="ARBA00022741"/>
    </source>
</evidence>
<evidence type="ECO:0000256" key="4">
    <source>
        <dbReference type="ARBA" id="ARBA00022840"/>
    </source>
</evidence>
<dbReference type="Gene3D" id="3.40.50.300">
    <property type="entry name" value="P-loop containing nucleotide triphosphate hydrolases"/>
    <property type="match status" value="1"/>
</dbReference>
<evidence type="ECO:0000256" key="1">
    <source>
        <dbReference type="ARBA" id="ARBA00005417"/>
    </source>
</evidence>
<keyword evidence="2" id="KW-0813">Transport</keyword>
<dbReference type="RefSeq" id="WP_345365947.1">
    <property type="nucleotide sequence ID" value="NZ_BAABII010000016.1"/>
</dbReference>
<dbReference type="InterPro" id="IPR017871">
    <property type="entry name" value="ABC_transporter-like_CS"/>
</dbReference>
<dbReference type="SUPFAM" id="SSF52540">
    <property type="entry name" value="P-loop containing nucleoside triphosphate hydrolases"/>
    <property type="match status" value="1"/>
</dbReference>
<comment type="caution">
    <text evidence="6">The sequence shown here is derived from an EMBL/GenBank/DDBJ whole genome shotgun (WGS) entry which is preliminary data.</text>
</comment>
<evidence type="ECO:0000313" key="7">
    <source>
        <dbReference type="Proteomes" id="UP001564626"/>
    </source>
</evidence>
<evidence type="ECO:0000259" key="5">
    <source>
        <dbReference type="PROSITE" id="PS50893"/>
    </source>
</evidence>
<dbReference type="PROSITE" id="PS00211">
    <property type="entry name" value="ABC_TRANSPORTER_1"/>
    <property type="match status" value="1"/>
</dbReference>
<dbReference type="NCBIfam" id="TIGR01727">
    <property type="entry name" value="oligo_HPY"/>
    <property type="match status" value="1"/>
</dbReference>
<sequence length="349" mass="38448">MSTPPVLAVDALSVSFPVKRGLFRRPDRLRAVDDVSFELAPGEVLGLVGESGSGKSTTGRALMRLVEPDAGSVRLREVELTELSGEQMRRHRRHIQMVFQDPYSSLDPSMVIAESVGEPLEVHEGLRGRQRDERVRELLVRVGLSARHLERYPYEFSGGQRQRLAIARALAVDPAVVVCDEAVSALDVSTQNQIINLLERLRGELGTSYLFISHDLSVVRRLAQRVAVMYLGRLVEDGPSERLYSRPAHPYTEALLSAVPVPDPVAQRRRERIVLPGDPPDPTDPPRGCPFHPRCPYAMDVCREETPAPTPVDGGGRVRCHLHTAGPVLAGGSVLELRPAARREARGAD</sequence>
<evidence type="ECO:0000256" key="2">
    <source>
        <dbReference type="ARBA" id="ARBA00022448"/>
    </source>
</evidence>
<dbReference type="PROSITE" id="PS50893">
    <property type="entry name" value="ABC_TRANSPORTER_2"/>
    <property type="match status" value="1"/>
</dbReference>
<dbReference type="GO" id="GO:0005524">
    <property type="term" value="F:ATP binding"/>
    <property type="evidence" value="ECO:0007669"/>
    <property type="project" value="UniProtKB-KW"/>
</dbReference>
<dbReference type="InterPro" id="IPR003593">
    <property type="entry name" value="AAA+_ATPase"/>
</dbReference>
<keyword evidence="3" id="KW-0547">Nucleotide-binding</keyword>
<dbReference type="InterPro" id="IPR027417">
    <property type="entry name" value="P-loop_NTPase"/>
</dbReference>
<feature type="domain" description="ABC transporter" evidence="5">
    <location>
        <begin position="9"/>
        <end position="256"/>
    </location>
</feature>
<dbReference type="CDD" id="cd03257">
    <property type="entry name" value="ABC_NikE_OppD_transporters"/>
    <property type="match status" value="1"/>
</dbReference>
<accession>A0ABV4CCL9</accession>
<dbReference type="Pfam" id="PF00005">
    <property type="entry name" value="ABC_tran"/>
    <property type="match status" value="1"/>
</dbReference>
<dbReference type="InterPro" id="IPR050319">
    <property type="entry name" value="ABC_transp_ATP-bind"/>
</dbReference>
<dbReference type="SMART" id="SM00382">
    <property type="entry name" value="AAA"/>
    <property type="match status" value="1"/>
</dbReference>
<protein>
    <submittedName>
        <fullName evidence="6">ABC transporter ATP-binding protein</fullName>
    </submittedName>
</protein>
<comment type="similarity">
    <text evidence="1">Belongs to the ABC transporter superfamily.</text>
</comment>
<dbReference type="Pfam" id="PF08352">
    <property type="entry name" value="oligo_HPY"/>
    <property type="match status" value="1"/>
</dbReference>
<dbReference type="PANTHER" id="PTHR43776:SF7">
    <property type="entry name" value="D,D-DIPEPTIDE TRANSPORT ATP-BINDING PROTEIN DDPF-RELATED"/>
    <property type="match status" value="1"/>
</dbReference>
<keyword evidence="7" id="KW-1185">Reference proteome</keyword>
<evidence type="ECO:0000313" key="6">
    <source>
        <dbReference type="EMBL" id="MEY8037827.1"/>
    </source>
</evidence>
<dbReference type="PANTHER" id="PTHR43776">
    <property type="entry name" value="TRANSPORT ATP-BINDING PROTEIN"/>
    <property type="match status" value="1"/>
</dbReference>